<dbReference type="PANTHER" id="PTHR42648:SF11">
    <property type="entry name" value="TRANSPOSON TY4-P GAG-POL POLYPROTEIN"/>
    <property type="match status" value="1"/>
</dbReference>
<evidence type="ECO:0000256" key="4">
    <source>
        <dbReference type="ARBA" id="ARBA00022801"/>
    </source>
</evidence>
<name>A0AAV6TLL9_9ARAC</name>
<dbReference type="InterPro" id="IPR057670">
    <property type="entry name" value="SH3_retrovirus"/>
</dbReference>
<dbReference type="InterPro" id="IPR039537">
    <property type="entry name" value="Retrotran_Ty1/copia-like"/>
</dbReference>
<keyword evidence="3" id="KW-0255">Endonuclease</keyword>
<dbReference type="AlphaFoldDB" id="A0AAV6TLL9"/>
<dbReference type="GO" id="GO:0003964">
    <property type="term" value="F:RNA-directed DNA polymerase activity"/>
    <property type="evidence" value="ECO:0007669"/>
    <property type="project" value="UniProtKB-KW"/>
</dbReference>
<evidence type="ECO:0000256" key="1">
    <source>
        <dbReference type="ARBA" id="ARBA00022722"/>
    </source>
</evidence>
<organism evidence="12 13">
    <name type="scientific">Oedothorax gibbosus</name>
    <dbReference type="NCBI Taxonomy" id="931172"/>
    <lineage>
        <taxon>Eukaryota</taxon>
        <taxon>Metazoa</taxon>
        <taxon>Ecdysozoa</taxon>
        <taxon>Arthropoda</taxon>
        <taxon>Chelicerata</taxon>
        <taxon>Arachnida</taxon>
        <taxon>Araneae</taxon>
        <taxon>Araneomorphae</taxon>
        <taxon>Entelegynae</taxon>
        <taxon>Araneoidea</taxon>
        <taxon>Linyphiidae</taxon>
        <taxon>Erigoninae</taxon>
        <taxon>Oedothorax</taxon>
    </lineage>
</organism>
<dbReference type="GO" id="GO:0004519">
    <property type="term" value="F:endonuclease activity"/>
    <property type="evidence" value="ECO:0007669"/>
    <property type="project" value="UniProtKB-KW"/>
</dbReference>
<keyword evidence="13" id="KW-1185">Reference proteome</keyword>
<evidence type="ECO:0000256" key="5">
    <source>
        <dbReference type="ARBA" id="ARBA00022842"/>
    </source>
</evidence>
<dbReference type="InterPro" id="IPR001584">
    <property type="entry name" value="Integrase_cat-core"/>
</dbReference>
<keyword evidence="7" id="KW-0695">RNA-directed DNA polymerase</keyword>
<dbReference type="GO" id="GO:0003887">
    <property type="term" value="F:DNA-directed DNA polymerase activity"/>
    <property type="evidence" value="ECO:0007669"/>
    <property type="project" value="UniProtKB-KW"/>
</dbReference>
<keyword evidence="8" id="KW-0239">DNA-directed DNA polymerase</keyword>
<keyword evidence="8" id="KW-0808">Transferase</keyword>
<dbReference type="Proteomes" id="UP000827092">
    <property type="component" value="Unassembled WGS sequence"/>
</dbReference>
<evidence type="ECO:0000313" key="13">
    <source>
        <dbReference type="Proteomes" id="UP000827092"/>
    </source>
</evidence>
<dbReference type="PANTHER" id="PTHR42648">
    <property type="entry name" value="TRANSPOSASE, PUTATIVE-RELATED"/>
    <property type="match status" value="1"/>
</dbReference>
<keyword evidence="2" id="KW-0479">Metal-binding</keyword>
<dbReference type="Gene3D" id="3.30.420.10">
    <property type="entry name" value="Ribonuclease H-like superfamily/Ribonuclease H"/>
    <property type="match status" value="1"/>
</dbReference>
<dbReference type="GO" id="GO:0046872">
    <property type="term" value="F:metal ion binding"/>
    <property type="evidence" value="ECO:0007669"/>
    <property type="project" value="UniProtKB-KW"/>
</dbReference>
<dbReference type="InterPro" id="IPR012337">
    <property type="entry name" value="RNaseH-like_sf"/>
</dbReference>
<reference evidence="12 13" key="1">
    <citation type="journal article" date="2022" name="Nat. Ecol. Evol.">
        <title>A masculinizing supergene underlies an exaggerated male reproductive morph in a spider.</title>
        <authorList>
            <person name="Hendrickx F."/>
            <person name="De Corte Z."/>
            <person name="Sonet G."/>
            <person name="Van Belleghem S.M."/>
            <person name="Kostlbacher S."/>
            <person name="Vangestel C."/>
        </authorList>
    </citation>
    <scope>NUCLEOTIDE SEQUENCE [LARGE SCALE GENOMIC DNA]</scope>
    <source>
        <strain evidence="12">W744_W776</strain>
    </source>
</reference>
<evidence type="ECO:0000313" key="12">
    <source>
        <dbReference type="EMBL" id="KAG8172366.1"/>
    </source>
</evidence>
<evidence type="ECO:0000256" key="9">
    <source>
        <dbReference type="ARBA" id="ARBA00023172"/>
    </source>
</evidence>
<keyword evidence="8" id="KW-0548">Nucleotidyltransferase</keyword>
<keyword evidence="4" id="KW-0378">Hydrolase</keyword>
<evidence type="ECO:0000256" key="8">
    <source>
        <dbReference type="ARBA" id="ARBA00022932"/>
    </source>
</evidence>
<comment type="caution">
    <text evidence="12">The sequence shown here is derived from an EMBL/GenBank/DDBJ whole genome shotgun (WGS) entry which is preliminary data.</text>
</comment>
<gene>
    <name evidence="12" type="ORF">JTE90_003842</name>
</gene>
<keyword evidence="9" id="KW-0233">DNA recombination</keyword>
<feature type="region of interest" description="Disordered" evidence="10">
    <location>
        <begin position="239"/>
        <end position="270"/>
    </location>
</feature>
<protein>
    <recommendedName>
        <fullName evidence="11">Integrase catalytic domain-containing protein</fullName>
    </recommendedName>
</protein>
<dbReference type="GO" id="GO:0006310">
    <property type="term" value="P:DNA recombination"/>
    <property type="evidence" value="ECO:0007669"/>
    <property type="project" value="UniProtKB-KW"/>
</dbReference>
<dbReference type="InterPro" id="IPR036397">
    <property type="entry name" value="RNaseH_sf"/>
</dbReference>
<evidence type="ECO:0000256" key="2">
    <source>
        <dbReference type="ARBA" id="ARBA00022723"/>
    </source>
</evidence>
<dbReference type="SUPFAM" id="SSF53098">
    <property type="entry name" value="Ribonuclease H-like"/>
    <property type="match status" value="1"/>
</dbReference>
<evidence type="ECO:0000256" key="6">
    <source>
        <dbReference type="ARBA" id="ARBA00022908"/>
    </source>
</evidence>
<dbReference type="EMBL" id="JAFNEN010002790">
    <property type="protein sequence ID" value="KAG8172366.1"/>
    <property type="molecule type" value="Genomic_DNA"/>
</dbReference>
<evidence type="ECO:0000259" key="11">
    <source>
        <dbReference type="PROSITE" id="PS50994"/>
    </source>
</evidence>
<evidence type="ECO:0000256" key="3">
    <source>
        <dbReference type="ARBA" id="ARBA00022759"/>
    </source>
</evidence>
<keyword evidence="1" id="KW-0540">Nuclease</keyword>
<evidence type="ECO:0000256" key="10">
    <source>
        <dbReference type="SAM" id="MobiDB-lite"/>
    </source>
</evidence>
<sequence>MPTKPGEIVHADVCGPMQEKSLGGARYFLCLRDDFSKFRRVFFLQPKGEIAECLKIYLKEARNQGIVLRELLTDCGSEFKNSSVLHVLEAEGITHRVSMPYTPEQNGSAERENRTIVESARSMLHSKDLTVRLWAEAVNTAVHVLNRTGPTSVKDKTPYELWKSKETPPCISHFRVFGTECMVHVPIQKRRKWDKKSNKGFFVGYSGEKDGYRIYMKEKDQVILSRDVMFREELAVPDGEVSKPSGEISSFTLKYQDPSNTSEEEDPLNEAEYDTTNDAAEVDTNQGMVQSVQGRQRRKPEYLKDYVLMAEVPDTHLAAVNSEDAEKWKAAMEEEIASLQENHTWDLVEPTNRKPIKNHDGIVAAESKELLATFLEKLSAEFSVRVEPAHYFLGMQIEQLPDGSVFIHQEKYCKRVLETFSMSNANPVCIPMDRGTIVPEPSAKLDEKVPYRKAVGSLLYLSMVKRPDIAYAVGGSFTVS</sequence>
<dbReference type="Pfam" id="PF25597">
    <property type="entry name" value="SH3_retrovirus"/>
    <property type="match status" value="1"/>
</dbReference>
<feature type="domain" description="Integrase catalytic" evidence="11">
    <location>
        <begin position="1"/>
        <end position="166"/>
    </location>
</feature>
<dbReference type="GO" id="GO:0016787">
    <property type="term" value="F:hydrolase activity"/>
    <property type="evidence" value="ECO:0007669"/>
    <property type="project" value="UniProtKB-KW"/>
</dbReference>
<feature type="compositionally biased region" description="Polar residues" evidence="10">
    <location>
        <begin position="247"/>
        <end position="261"/>
    </location>
</feature>
<keyword evidence="5" id="KW-0460">Magnesium</keyword>
<dbReference type="GO" id="GO:0003676">
    <property type="term" value="F:nucleic acid binding"/>
    <property type="evidence" value="ECO:0007669"/>
    <property type="project" value="InterPro"/>
</dbReference>
<evidence type="ECO:0000256" key="7">
    <source>
        <dbReference type="ARBA" id="ARBA00022918"/>
    </source>
</evidence>
<keyword evidence="6" id="KW-0229">DNA integration</keyword>
<dbReference type="Pfam" id="PF00665">
    <property type="entry name" value="rve"/>
    <property type="match status" value="1"/>
</dbReference>
<proteinExistence type="predicted"/>
<dbReference type="GO" id="GO:0015074">
    <property type="term" value="P:DNA integration"/>
    <property type="evidence" value="ECO:0007669"/>
    <property type="project" value="UniProtKB-KW"/>
</dbReference>
<accession>A0AAV6TLL9</accession>
<dbReference type="PROSITE" id="PS50994">
    <property type="entry name" value="INTEGRASE"/>
    <property type="match status" value="1"/>
</dbReference>